<evidence type="ECO:0000313" key="15">
    <source>
        <dbReference type="Proteomes" id="UP000223527"/>
    </source>
</evidence>
<dbReference type="InterPro" id="IPR050739">
    <property type="entry name" value="MFP"/>
</dbReference>
<keyword evidence="6 9" id="KW-0812">Transmembrane</keyword>
<comment type="similarity">
    <text evidence="2 9">Belongs to the membrane fusion protein (MFP) (TC 8.A.1) family.</text>
</comment>
<dbReference type="Gene3D" id="2.40.50.100">
    <property type="match status" value="1"/>
</dbReference>
<evidence type="ECO:0000256" key="6">
    <source>
        <dbReference type="ARBA" id="ARBA00022692"/>
    </source>
</evidence>
<dbReference type="GO" id="GO:0009306">
    <property type="term" value="P:protein secretion"/>
    <property type="evidence" value="ECO:0007669"/>
    <property type="project" value="InterPro"/>
</dbReference>
<dbReference type="InterPro" id="IPR006144">
    <property type="entry name" value="Secretion_HlyD_CS"/>
</dbReference>
<evidence type="ECO:0000256" key="11">
    <source>
        <dbReference type="SAM" id="MobiDB-lite"/>
    </source>
</evidence>
<feature type="coiled-coil region" evidence="10">
    <location>
        <begin position="234"/>
        <end position="304"/>
    </location>
</feature>
<evidence type="ECO:0000256" key="8">
    <source>
        <dbReference type="ARBA" id="ARBA00023136"/>
    </source>
</evidence>
<keyword evidence="5 9" id="KW-0997">Cell inner membrane</keyword>
<dbReference type="Gene3D" id="2.40.30.170">
    <property type="match status" value="1"/>
</dbReference>
<feature type="domain" description="AprE-like long alpha-helical hairpin" evidence="12">
    <location>
        <begin position="117"/>
        <end position="304"/>
    </location>
</feature>
<comment type="caution">
    <text evidence="14">The sequence shown here is derived from an EMBL/GenBank/DDBJ whole genome shotgun (WGS) entry which is preliminary data.</text>
</comment>
<keyword evidence="4 9" id="KW-1003">Cell membrane</keyword>
<evidence type="ECO:0000256" key="10">
    <source>
        <dbReference type="SAM" id="Coils"/>
    </source>
</evidence>
<evidence type="ECO:0000256" key="1">
    <source>
        <dbReference type="ARBA" id="ARBA00004377"/>
    </source>
</evidence>
<reference evidence="14 15" key="1">
    <citation type="submission" date="2017-10" db="EMBL/GenBank/DDBJ databases">
        <authorList>
            <person name="Banno H."/>
            <person name="Chua N.-H."/>
        </authorList>
    </citation>
    <scope>NUCLEOTIDE SEQUENCE [LARGE SCALE GENOMIC DNA]</scope>
    <source>
        <strain evidence="14 15">YW11</strain>
    </source>
</reference>
<dbReference type="Gene3D" id="1.10.287.1490">
    <property type="match status" value="1"/>
</dbReference>
<dbReference type="InterPro" id="IPR058781">
    <property type="entry name" value="HH_AprE-like"/>
</dbReference>
<feature type="coiled-coil region" evidence="10">
    <location>
        <begin position="175"/>
        <end position="202"/>
    </location>
</feature>
<accession>A0A2C7AHH6</accession>
<feature type="transmembrane region" description="Helical" evidence="9">
    <location>
        <begin position="41"/>
        <end position="60"/>
    </location>
</feature>
<evidence type="ECO:0000256" key="9">
    <source>
        <dbReference type="RuleBase" id="RU365093"/>
    </source>
</evidence>
<keyword evidence="15" id="KW-1185">Reference proteome</keyword>
<dbReference type="PRINTS" id="PR01490">
    <property type="entry name" value="RTXTOXIND"/>
</dbReference>
<feature type="region of interest" description="Disordered" evidence="11">
    <location>
        <begin position="1"/>
        <end position="32"/>
    </location>
</feature>
<gene>
    <name evidence="14" type="ORF">CR162_01815</name>
</gene>
<feature type="domain" description="AprE-like beta-barrel" evidence="13">
    <location>
        <begin position="346"/>
        <end position="435"/>
    </location>
</feature>
<evidence type="ECO:0000256" key="2">
    <source>
        <dbReference type="ARBA" id="ARBA00009477"/>
    </source>
</evidence>
<dbReference type="Pfam" id="PF26002">
    <property type="entry name" value="Beta-barrel_AprE"/>
    <property type="match status" value="1"/>
</dbReference>
<dbReference type="RefSeq" id="WP_099093820.1">
    <property type="nucleotide sequence ID" value="NZ_PDNU01000002.1"/>
</dbReference>
<evidence type="ECO:0000256" key="4">
    <source>
        <dbReference type="ARBA" id="ARBA00022475"/>
    </source>
</evidence>
<dbReference type="InterPro" id="IPR058982">
    <property type="entry name" value="Beta-barrel_AprE"/>
</dbReference>
<evidence type="ECO:0000256" key="5">
    <source>
        <dbReference type="ARBA" id="ARBA00022519"/>
    </source>
</evidence>
<keyword evidence="10" id="KW-0175">Coiled coil</keyword>
<dbReference type="PANTHER" id="PTHR30386">
    <property type="entry name" value="MEMBRANE FUSION SUBUNIT OF EMRAB-TOLC MULTIDRUG EFFLUX PUMP"/>
    <property type="match status" value="1"/>
</dbReference>
<dbReference type="NCBIfam" id="TIGR01843">
    <property type="entry name" value="type_I_hlyD"/>
    <property type="match status" value="1"/>
</dbReference>
<evidence type="ECO:0000313" key="14">
    <source>
        <dbReference type="EMBL" id="PHK96676.1"/>
    </source>
</evidence>
<comment type="subcellular location">
    <subcellularLocation>
        <location evidence="1 9">Cell inner membrane</location>
        <topology evidence="1 9">Single-pass membrane protein</topology>
    </subcellularLocation>
</comment>
<dbReference type="PROSITE" id="PS00543">
    <property type="entry name" value="HLYD_FAMILY"/>
    <property type="match status" value="1"/>
</dbReference>
<dbReference type="EMBL" id="PDNU01000002">
    <property type="protein sequence ID" value="PHK96676.1"/>
    <property type="molecule type" value="Genomic_DNA"/>
</dbReference>
<keyword evidence="8 9" id="KW-0472">Membrane</keyword>
<name>A0A2C7AHH6_9PROT</name>
<keyword evidence="7 9" id="KW-1133">Transmembrane helix</keyword>
<keyword evidence="3 9" id="KW-0813">Transport</keyword>
<dbReference type="GO" id="GO:0005886">
    <property type="term" value="C:plasma membrane"/>
    <property type="evidence" value="ECO:0007669"/>
    <property type="project" value="UniProtKB-SubCell"/>
</dbReference>
<dbReference type="Pfam" id="PF25994">
    <property type="entry name" value="HH_AprE"/>
    <property type="match status" value="1"/>
</dbReference>
<evidence type="ECO:0000256" key="3">
    <source>
        <dbReference type="ARBA" id="ARBA00022448"/>
    </source>
</evidence>
<sequence length="458" mass="50848">MSVTTLPPGGELQKAGPSTLPPVTPDLTLDAPRPRTRGTMLFGLMATVLFVGGFTAWSVMAPLAEAAIAPGEIRSEGNRRTVQHLEGGIVREILARDGDKVKAGQVLMRLDEVQSGSGLETLRAQRWALLAQDARLRAEAAGASEIAFPQELAASPDPRVLEAMTGQRTLFSARRAHLNSQLQVLEARIAQHEATASSAQGQIGSQRRQLELIRREEQDVQTLVRQGLERMPRLLALQRNVASLEGNMVDLMGQVERANASVEEARNQIRQTRDQQMAEISAEARETRNRLNEVEEKLRAAHDVAQRREIVAPEDGTIVGSRFFNPGAVVRAGEPVMEIVPAEDRLVAEVRLSPTDIDVVYPGLHSEVRLPAFKQRLVPFLHGEVTYVAEDVTLDERTRMSHYRVQIVIEPEQLARLENVALRPGMPVEAQIQTGSRSFFRYMMQPVLDSFHRAFREQ</sequence>
<dbReference type="PANTHER" id="PTHR30386:SF17">
    <property type="entry name" value="ALKALINE PROTEASE SECRETION PROTEIN APRE"/>
    <property type="match status" value="1"/>
</dbReference>
<dbReference type="AlphaFoldDB" id="A0A2C7AHH6"/>
<dbReference type="InterPro" id="IPR010129">
    <property type="entry name" value="T1SS_HlyD"/>
</dbReference>
<proteinExistence type="inferred from homology"/>
<evidence type="ECO:0000259" key="12">
    <source>
        <dbReference type="Pfam" id="PF25994"/>
    </source>
</evidence>
<dbReference type="OrthoDB" id="9810980at2"/>
<organism evidence="14 15">
    <name type="scientific">Teichococcus rhizosphaerae</name>
    <dbReference type="NCBI Taxonomy" id="1335062"/>
    <lineage>
        <taxon>Bacteria</taxon>
        <taxon>Pseudomonadati</taxon>
        <taxon>Pseudomonadota</taxon>
        <taxon>Alphaproteobacteria</taxon>
        <taxon>Acetobacterales</taxon>
        <taxon>Roseomonadaceae</taxon>
        <taxon>Roseomonas</taxon>
    </lineage>
</organism>
<evidence type="ECO:0000259" key="13">
    <source>
        <dbReference type="Pfam" id="PF26002"/>
    </source>
</evidence>
<evidence type="ECO:0000256" key="7">
    <source>
        <dbReference type="ARBA" id="ARBA00022989"/>
    </source>
</evidence>
<protein>
    <recommendedName>
        <fullName evidence="9">Membrane fusion protein (MFP) family protein</fullName>
    </recommendedName>
</protein>
<dbReference type="Proteomes" id="UP000223527">
    <property type="component" value="Unassembled WGS sequence"/>
</dbReference>